<feature type="domain" description="Gfo/Idh/MocA-like oxidoreductase N-terminal" evidence="2">
    <location>
        <begin position="5"/>
        <end position="123"/>
    </location>
</feature>
<dbReference type="InterPro" id="IPR050463">
    <property type="entry name" value="Gfo/Idh/MocA_oxidrdct_glycsds"/>
</dbReference>
<comment type="caution">
    <text evidence="3">The sequence shown here is derived from an EMBL/GenBank/DDBJ whole genome shotgun (WGS) entry which is preliminary data.</text>
</comment>
<dbReference type="Gene3D" id="3.30.360.10">
    <property type="entry name" value="Dihydrodipicolinate Reductase, domain 2"/>
    <property type="match status" value="1"/>
</dbReference>
<evidence type="ECO:0000313" key="3">
    <source>
        <dbReference type="EMBL" id="HIS93038.1"/>
    </source>
</evidence>
<organism evidence="3 4">
    <name type="scientific">Candidatus Alectryocaccomicrobium excrementavium</name>
    <dbReference type="NCBI Taxonomy" id="2840668"/>
    <lineage>
        <taxon>Bacteria</taxon>
        <taxon>Bacillati</taxon>
        <taxon>Bacillota</taxon>
        <taxon>Clostridia</taxon>
        <taxon>Candidatus Alectryocaccomicrobium</taxon>
    </lineage>
</organism>
<accession>A0A9D1G1G0</accession>
<evidence type="ECO:0000313" key="4">
    <source>
        <dbReference type="Proteomes" id="UP000824140"/>
    </source>
</evidence>
<evidence type="ECO:0000256" key="1">
    <source>
        <dbReference type="ARBA" id="ARBA00023002"/>
    </source>
</evidence>
<dbReference type="Gene3D" id="3.40.50.720">
    <property type="entry name" value="NAD(P)-binding Rossmann-like Domain"/>
    <property type="match status" value="1"/>
</dbReference>
<dbReference type="PANTHER" id="PTHR43818">
    <property type="entry name" value="BCDNA.GH03377"/>
    <property type="match status" value="1"/>
</dbReference>
<keyword evidence="1" id="KW-0560">Oxidoreductase</keyword>
<gene>
    <name evidence="3" type="ORF">IAA84_08500</name>
</gene>
<dbReference type="InterPro" id="IPR000683">
    <property type="entry name" value="Gfo/Idh/MocA-like_OxRdtase_N"/>
</dbReference>
<dbReference type="EMBL" id="DVJN01000170">
    <property type="protein sequence ID" value="HIS93038.1"/>
    <property type="molecule type" value="Genomic_DNA"/>
</dbReference>
<name>A0A9D1G1G0_9FIRM</name>
<dbReference type="SUPFAM" id="SSF51735">
    <property type="entry name" value="NAD(P)-binding Rossmann-fold domains"/>
    <property type="match status" value="1"/>
</dbReference>
<dbReference type="SUPFAM" id="SSF55347">
    <property type="entry name" value="Glyceraldehyde-3-phosphate dehydrogenase-like, C-terminal domain"/>
    <property type="match status" value="1"/>
</dbReference>
<dbReference type="GO" id="GO:0016491">
    <property type="term" value="F:oxidoreductase activity"/>
    <property type="evidence" value="ECO:0007669"/>
    <property type="project" value="UniProtKB-KW"/>
</dbReference>
<dbReference type="InterPro" id="IPR036291">
    <property type="entry name" value="NAD(P)-bd_dom_sf"/>
</dbReference>
<protein>
    <submittedName>
        <fullName evidence="3">Gfo/Idh/MocA family oxidoreductase</fullName>
    </submittedName>
</protein>
<dbReference type="AlphaFoldDB" id="A0A9D1G1G0"/>
<sequence>MEKKIRICFVGCGGFCNHFVPLFQAHPAVEYVAVCDLLPERAQDYMDKYHVNRIFATFEEALASSEINSIAIFTQRHLHGPMAIAALKAGKNVYSAVPMASTVEEIAEIVRLVGETRLTYSMGETGHYRPCSIFCRQKMQSGEMGDFVYAEAQYNHDMIHFYESYIRSGGENWRQVAGIPPMLYPTHSTAMVLSAAGTYVKRVAAFGFEERQDTDIFGRDGVNLWNNPFSNTSALMQLANGGIARISENRRIAWYCPMSYITNFHGTRGSYECSMAQHTYVRLPGKEAVFEDVSALLNPAELTNNRNDPEFGNKFVNGAWSNDYAPIQNQARLPRELDPLPTGHGGTHKYMVDDFCRAFTTGKLSPTNAWRAAQYNLPGLIAHQSAMHNGEAMDVPYLGEPPADWQVLPSDE</sequence>
<dbReference type="Proteomes" id="UP000824140">
    <property type="component" value="Unassembled WGS sequence"/>
</dbReference>
<dbReference type="GO" id="GO:0000166">
    <property type="term" value="F:nucleotide binding"/>
    <property type="evidence" value="ECO:0007669"/>
    <property type="project" value="InterPro"/>
</dbReference>
<reference evidence="3" key="2">
    <citation type="journal article" date="2021" name="PeerJ">
        <title>Extensive microbial diversity within the chicken gut microbiome revealed by metagenomics and culture.</title>
        <authorList>
            <person name="Gilroy R."/>
            <person name="Ravi A."/>
            <person name="Getino M."/>
            <person name="Pursley I."/>
            <person name="Horton D.L."/>
            <person name="Alikhan N.F."/>
            <person name="Baker D."/>
            <person name="Gharbi K."/>
            <person name="Hall N."/>
            <person name="Watson M."/>
            <person name="Adriaenssens E.M."/>
            <person name="Foster-Nyarko E."/>
            <person name="Jarju S."/>
            <person name="Secka A."/>
            <person name="Antonio M."/>
            <person name="Oren A."/>
            <person name="Chaudhuri R.R."/>
            <person name="La Ragione R."/>
            <person name="Hildebrand F."/>
            <person name="Pallen M.J."/>
        </authorList>
    </citation>
    <scope>NUCLEOTIDE SEQUENCE</scope>
    <source>
        <strain evidence="3">13766</strain>
    </source>
</reference>
<reference evidence="3" key="1">
    <citation type="submission" date="2020-10" db="EMBL/GenBank/DDBJ databases">
        <authorList>
            <person name="Gilroy R."/>
        </authorList>
    </citation>
    <scope>NUCLEOTIDE SEQUENCE</scope>
    <source>
        <strain evidence="3">13766</strain>
    </source>
</reference>
<dbReference type="Pfam" id="PF01408">
    <property type="entry name" value="GFO_IDH_MocA"/>
    <property type="match status" value="1"/>
</dbReference>
<proteinExistence type="predicted"/>
<dbReference type="PANTHER" id="PTHR43818:SF11">
    <property type="entry name" value="BCDNA.GH03377"/>
    <property type="match status" value="1"/>
</dbReference>
<evidence type="ECO:0000259" key="2">
    <source>
        <dbReference type="Pfam" id="PF01408"/>
    </source>
</evidence>